<evidence type="ECO:0000256" key="1">
    <source>
        <dbReference type="SAM" id="MobiDB-lite"/>
    </source>
</evidence>
<evidence type="ECO:0000313" key="2">
    <source>
        <dbReference type="EMBL" id="EFQ96061.1"/>
    </source>
</evidence>
<protein>
    <submittedName>
        <fullName evidence="2">Uncharacterized protein</fullName>
    </submittedName>
</protein>
<proteinExistence type="predicted"/>
<gene>
    <name evidence="2" type="ORF">PTT_03402</name>
</gene>
<dbReference type="AlphaFoldDB" id="E3RDY8"/>
<dbReference type="EMBL" id="GL532301">
    <property type="protein sequence ID" value="EFQ96061.1"/>
    <property type="molecule type" value="Genomic_DNA"/>
</dbReference>
<keyword evidence="3" id="KW-1185">Reference proteome</keyword>
<accession>E3RDY8</accession>
<dbReference type="Proteomes" id="UP000001067">
    <property type="component" value="Unassembled WGS sequence"/>
</dbReference>
<name>E3RDY8_PYRTT</name>
<dbReference type="HOGENOM" id="CLU_2265089_0_0_1"/>
<organism evidence="3">
    <name type="scientific">Pyrenophora teres f. teres (strain 0-1)</name>
    <name type="common">Barley net blotch fungus</name>
    <name type="synonym">Drechslera teres f. teres</name>
    <dbReference type="NCBI Taxonomy" id="861557"/>
    <lineage>
        <taxon>Eukaryota</taxon>
        <taxon>Fungi</taxon>
        <taxon>Dikarya</taxon>
        <taxon>Ascomycota</taxon>
        <taxon>Pezizomycotina</taxon>
        <taxon>Dothideomycetes</taxon>
        <taxon>Pleosporomycetidae</taxon>
        <taxon>Pleosporales</taxon>
        <taxon>Pleosporineae</taxon>
        <taxon>Pleosporaceae</taxon>
        <taxon>Pyrenophora</taxon>
    </lineage>
</organism>
<feature type="region of interest" description="Disordered" evidence="1">
    <location>
        <begin position="1"/>
        <end position="29"/>
    </location>
</feature>
<evidence type="ECO:0000313" key="3">
    <source>
        <dbReference type="Proteomes" id="UP000001067"/>
    </source>
</evidence>
<sequence>MNQLGDSKQIIKREARVRSGSAQGLLSREGRMQKGGGWRVVTMQNATLEELRRLLQWGQRGEERTAEGGFHGRLWCKSERTLATEMQSRARAMEEGVEDGQGG</sequence>
<reference evidence="2 3" key="1">
    <citation type="journal article" date="2010" name="Genome Biol.">
        <title>A first genome assembly of the barley fungal pathogen Pyrenophora teres f. teres.</title>
        <authorList>
            <person name="Ellwood S.R."/>
            <person name="Liu Z."/>
            <person name="Syme R.A."/>
            <person name="Lai Z."/>
            <person name="Hane J.K."/>
            <person name="Keiper F."/>
            <person name="Moffat C.S."/>
            <person name="Oliver R.P."/>
            <person name="Friesen T.L."/>
        </authorList>
    </citation>
    <scope>NUCLEOTIDE SEQUENCE [LARGE SCALE GENOMIC DNA]</scope>
    <source>
        <strain evidence="2 3">0-1</strain>
    </source>
</reference>
<dbReference type="KEGG" id="pte:PTT_03402"/>